<dbReference type="EMBL" id="JAUSRB010000002">
    <property type="protein sequence ID" value="MDP9866259.1"/>
    <property type="molecule type" value="Genomic_DNA"/>
</dbReference>
<comment type="caution">
    <text evidence="1">The sequence shown here is derived from an EMBL/GenBank/DDBJ whole genome shotgun (WGS) entry which is preliminary data.</text>
</comment>
<name>A0ABT9RAI0_9ACTN</name>
<sequence length="47" mass="5232">MIAFIVLVEAVLALMGLMVMCRLTRCAGRPLSAHDRRGRAAGVRRHR</sequence>
<dbReference type="Proteomes" id="UP001230426">
    <property type="component" value="Unassembled WGS sequence"/>
</dbReference>
<proteinExistence type="predicted"/>
<evidence type="ECO:0000313" key="1">
    <source>
        <dbReference type="EMBL" id="MDP9866259.1"/>
    </source>
</evidence>
<protein>
    <submittedName>
        <fullName evidence="1">Uncharacterized protein</fullName>
    </submittedName>
</protein>
<reference evidence="1 2" key="1">
    <citation type="submission" date="2023-07" db="EMBL/GenBank/DDBJ databases">
        <title>Sequencing the genomes of 1000 actinobacteria strains.</title>
        <authorList>
            <person name="Klenk H.-P."/>
        </authorList>
    </citation>
    <scope>NUCLEOTIDE SEQUENCE [LARGE SCALE GENOMIC DNA]</scope>
    <source>
        <strain evidence="1 2">DSM 44109</strain>
    </source>
</reference>
<gene>
    <name evidence="1" type="ORF">J2S55_005525</name>
</gene>
<accession>A0ABT9RAI0</accession>
<dbReference type="RefSeq" id="WP_306866675.1">
    <property type="nucleotide sequence ID" value="NZ_JAUSRB010000002.1"/>
</dbReference>
<keyword evidence="2" id="KW-1185">Reference proteome</keyword>
<organism evidence="1 2">
    <name type="scientific">Streptosporangium brasiliense</name>
    <dbReference type="NCBI Taxonomy" id="47480"/>
    <lineage>
        <taxon>Bacteria</taxon>
        <taxon>Bacillati</taxon>
        <taxon>Actinomycetota</taxon>
        <taxon>Actinomycetes</taxon>
        <taxon>Streptosporangiales</taxon>
        <taxon>Streptosporangiaceae</taxon>
        <taxon>Streptosporangium</taxon>
    </lineage>
</organism>
<evidence type="ECO:0000313" key="2">
    <source>
        <dbReference type="Proteomes" id="UP001230426"/>
    </source>
</evidence>